<gene>
    <name evidence="14" type="ORF">D0511_14520</name>
</gene>
<evidence type="ECO:0000259" key="13">
    <source>
        <dbReference type="PROSITE" id="PS51671"/>
    </source>
</evidence>
<evidence type="ECO:0000256" key="3">
    <source>
        <dbReference type="ARBA" id="ARBA00005854"/>
    </source>
</evidence>
<keyword evidence="7 12" id="KW-0560">Oxidoreductase</keyword>
<dbReference type="Gene3D" id="3.30.70.260">
    <property type="match status" value="1"/>
</dbReference>
<dbReference type="GO" id="GO:0051287">
    <property type="term" value="F:NAD binding"/>
    <property type="evidence" value="ECO:0007669"/>
    <property type="project" value="InterPro"/>
</dbReference>
<dbReference type="GO" id="GO:0006564">
    <property type="term" value="P:L-serine biosynthetic process"/>
    <property type="evidence" value="ECO:0007669"/>
    <property type="project" value="UniProtKB-ARBA"/>
</dbReference>
<dbReference type="PROSITE" id="PS51671">
    <property type="entry name" value="ACT"/>
    <property type="match status" value="1"/>
</dbReference>
<reference evidence="14 15" key="1">
    <citation type="submission" date="2018-08" db="EMBL/GenBank/DDBJ databases">
        <title>Whole Genome Sequences of Two Pseudoalteromonas piscicida Strains, DE1-A and DE2-A, which Exhibit Strong Antibacterial Activity against Vibrio vulnificus.</title>
        <authorList>
            <person name="Richards G.P."/>
            <person name="Needleman D.S."/>
            <person name="Watson M.A."/>
            <person name="Polson S.W."/>
        </authorList>
    </citation>
    <scope>NUCLEOTIDE SEQUENCE [LARGE SCALE GENOMIC DNA]</scope>
    <source>
        <strain evidence="14 15">DE2-A</strain>
    </source>
</reference>
<evidence type="ECO:0000256" key="9">
    <source>
        <dbReference type="ARBA" id="ARBA00030455"/>
    </source>
</evidence>
<evidence type="ECO:0000256" key="1">
    <source>
        <dbReference type="ARBA" id="ARBA00003800"/>
    </source>
</evidence>
<evidence type="ECO:0000256" key="5">
    <source>
        <dbReference type="ARBA" id="ARBA00013143"/>
    </source>
</evidence>
<dbReference type="InterPro" id="IPR029753">
    <property type="entry name" value="D-isomer_DH_CS"/>
</dbReference>
<dbReference type="Proteomes" id="UP000258102">
    <property type="component" value="Chromosome 1"/>
</dbReference>
<evidence type="ECO:0000313" key="15">
    <source>
        <dbReference type="Proteomes" id="UP000258102"/>
    </source>
</evidence>
<dbReference type="EC" id="1.1.1.399" evidence="4"/>
<evidence type="ECO:0000256" key="11">
    <source>
        <dbReference type="ARBA" id="ARBA00048731"/>
    </source>
</evidence>
<evidence type="ECO:0000313" key="14">
    <source>
        <dbReference type="EMBL" id="AXR03155.1"/>
    </source>
</evidence>
<comment type="function">
    <text evidence="1">Catalyzes the reversible oxidation of 3-phospho-D-glycerate to 3-phosphonooxypyruvate, the first step of the phosphorylated L-serine biosynthesis pathway. Also catalyzes the reversible oxidation of 2-hydroxyglutarate to 2-oxoglutarate.</text>
</comment>
<dbReference type="AlphaFoldDB" id="A0AAD0W470"/>
<feature type="domain" description="ACT" evidence="13">
    <location>
        <begin position="340"/>
        <end position="409"/>
    </location>
</feature>
<organism evidence="14 15">
    <name type="scientific">Pseudoalteromonas piscicida</name>
    <dbReference type="NCBI Taxonomy" id="43662"/>
    <lineage>
        <taxon>Bacteria</taxon>
        <taxon>Pseudomonadati</taxon>
        <taxon>Pseudomonadota</taxon>
        <taxon>Gammaproteobacteria</taxon>
        <taxon>Alteromonadales</taxon>
        <taxon>Pseudoalteromonadaceae</taxon>
        <taxon>Pseudoalteromonas</taxon>
    </lineage>
</organism>
<evidence type="ECO:0000256" key="2">
    <source>
        <dbReference type="ARBA" id="ARBA00005216"/>
    </source>
</evidence>
<dbReference type="PROSITE" id="PS00065">
    <property type="entry name" value="D_2_HYDROXYACID_DH_1"/>
    <property type="match status" value="1"/>
</dbReference>
<dbReference type="Pfam" id="PF22629">
    <property type="entry name" value="ACT_AHAS_ss"/>
    <property type="match status" value="1"/>
</dbReference>
<dbReference type="InterPro" id="IPR050418">
    <property type="entry name" value="D-iso_2-hydroxyacid_DH_PdxB"/>
</dbReference>
<dbReference type="InterPro" id="IPR045865">
    <property type="entry name" value="ACT-like_dom_sf"/>
</dbReference>
<dbReference type="InterPro" id="IPR006140">
    <property type="entry name" value="D-isomer_DH_NAD-bd"/>
</dbReference>
<protein>
    <recommendedName>
        <fullName evidence="6">D-3-phosphoglycerate dehydrogenase</fullName>
        <ecNumber evidence="4">1.1.1.399</ecNumber>
        <ecNumber evidence="5">1.1.1.95</ecNumber>
    </recommendedName>
    <alternativeName>
        <fullName evidence="9">2-oxoglutarate reductase</fullName>
    </alternativeName>
</protein>
<comment type="similarity">
    <text evidence="3 12">Belongs to the D-isomer specific 2-hydroxyacid dehydrogenase family.</text>
</comment>
<proteinExistence type="inferred from homology"/>
<dbReference type="InterPro" id="IPR036291">
    <property type="entry name" value="NAD(P)-bd_dom_sf"/>
</dbReference>
<dbReference type="SUPFAM" id="SSF55021">
    <property type="entry name" value="ACT-like"/>
    <property type="match status" value="1"/>
</dbReference>
<dbReference type="SUPFAM" id="SSF51735">
    <property type="entry name" value="NAD(P)-binding Rossmann-fold domains"/>
    <property type="match status" value="1"/>
</dbReference>
<dbReference type="PANTHER" id="PTHR43761:SF1">
    <property type="entry name" value="D-ISOMER SPECIFIC 2-HYDROXYACID DEHYDROGENASE CATALYTIC DOMAIN-CONTAINING PROTEIN-RELATED"/>
    <property type="match status" value="1"/>
</dbReference>
<evidence type="ECO:0000256" key="6">
    <source>
        <dbReference type="ARBA" id="ARBA00021582"/>
    </source>
</evidence>
<evidence type="ECO:0000256" key="4">
    <source>
        <dbReference type="ARBA" id="ARBA00013001"/>
    </source>
</evidence>
<sequence>MSKVSLSKDKIRILLLEGVHQSAVETLKRNGYSNIDYVKTSLPEPELIERIKDAHFVGIRSRTHLTEAVLEQAEKLVAIGCFCIGTNQVDLDAAKKRGIAVFNAPFSNTRSVAELVLGEILLLLRRVPERNAKAHRGEWDKSADGSYEARGKTLGIIGYGHIGTQLGIMAENIGMNVEFYDIEDKLTLGNATQLHTLTQLLQRADVVSLHVPETSQTKNLIGMAEIEVMKQGAILINASRGTVVDIDALAEALAAKKLSGAAIDVFPVEPKSNHEEFVSPLREFDNVLLTPHVGGSTQEAQENIGVEVAGKLAKYSDNGSTVTAVNFPEVSLPELSNRSRLLHVHINRPGVLTQINQAFAQHGINIAAQYLQTDESIGYVVIDVDSDHSEVALKELSAVEGTIRARILH</sequence>
<dbReference type="Gene3D" id="3.40.50.720">
    <property type="entry name" value="NAD(P)-binding Rossmann-like Domain"/>
    <property type="match status" value="2"/>
</dbReference>
<dbReference type="PANTHER" id="PTHR43761">
    <property type="entry name" value="D-ISOMER SPECIFIC 2-HYDROXYACID DEHYDROGENASE FAMILY PROTEIN (AFU_ORTHOLOGUE AFUA_1G13630)"/>
    <property type="match status" value="1"/>
</dbReference>
<dbReference type="EC" id="1.1.1.95" evidence="5"/>
<dbReference type="FunFam" id="3.40.50.720:FF:000041">
    <property type="entry name" value="D-3-phosphoglycerate dehydrogenase"/>
    <property type="match status" value="1"/>
</dbReference>
<evidence type="ECO:0000256" key="7">
    <source>
        <dbReference type="ARBA" id="ARBA00023002"/>
    </source>
</evidence>
<dbReference type="PROSITE" id="PS00670">
    <property type="entry name" value="D_2_HYDROXYACID_DH_2"/>
    <property type="match status" value="1"/>
</dbReference>
<name>A0AAD0W470_PSEO7</name>
<evidence type="ECO:0000256" key="8">
    <source>
        <dbReference type="ARBA" id="ARBA00023027"/>
    </source>
</evidence>
<evidence type="ECO:0000256" key="10">
    <source>
        <dbReference type="ARBA" id="ARBA00048126"/>
    </source>
</evidence>
<dbReference type="RefSeq" id="WP_088529899.1">
    <property type="nucleotide sequence ID" value="NZ_CP021646.1"/>
</dbReference>
<dbReference type="InterPro" id="IPR006139">
    <property type="entry name" value="D-isomer_2_OHA_DH_cat_dom"/>
</dbReference>
<dbReference type="InterPro" id="IPR054480">
    <property type="entry name" value="AHAS_small-like_ACT"/>
</dbReference>
<accession>A0AAD0W470</accession>
<dbReference type="Pfam" id="PF02826">
    <property type="entry name" value="2-Hacid_dh_C"/>
    <property type="match status" value="1"/>
</dbReference>
<comment type="catalytic activity">
    <reaction evidence="10">
        <text>(R)-2-hydroxyglutarate + NAD(+) = 2-oxoglutarate + NADH + H(+)</text>
        <dbReference type="Rhea" id="RHEA:49612"/>
        <dbReference type="ChEBI" id="CHEBI:15378"/>
        <dbReference type="ChEBI" id="CHEBI:15801"/>
        <dbReference type="ChEBI" id="CHEBI:16810"/>
        <dbReference type="ChEBI" id="CHEBI:57540"/>
        <dbReference type="ChEBI" id="CHEBI:57945"/>
        <dbReference type="EC" id="1.1.1.399"/>
    </reaction>
</comment>
<dbReference type="EMBL" id="CP031761">
    <property type="protein sequence ID" value="AXR03155.1"/>
    <property type="molecule type" value="Genomic_DNA"/>
</dbReference>
<dbReference type="PROSITE" id="PS00671">
    <property type="entry name" value="D_2_HYDROXYACID_DH_3"/>
    <property type="match status" value="1"/>
</dbReference>
<keyword evidence="8" id="KW-0520">NAD</keyword>
<comment type="pathway">
    <text evidence="2">Amino-acid biosynthesis; L-serine biosynthesis; L-serine from 3-phospho-D-glycerate: step 1/3.</text>
</comment>
<dbReference type="KEGG" id="ppis:B1L02_03240"/>
<dbReference type="NCBIfam" id="NF008759">
    <property type="entry name" value="PRK11790.1"/>
    <property type="match status" value="1"/>
</dbReference>
<dbReference type="CDD" id="cd12176">
    <property type="entry name" value="PGDH_3"/>
    <property type="match status" value="1"/>
</dbReference>
<comment type="catalytic activity">
    <reaction evidence="11">
        <text>(2R)-3-phosphoglycerate + NAD(+) = 3-phosphooxypyruvate + NADH + H(+)</text>
        <dbReference type="Rhea" id="RHEA:12641"/>
        <dbReference type="ChEBI" id="CHEBI:15378"/>
        <dbReference type="ChEBI" id="CHEBI:18110"/>
        <dbReference type="ChEBI" id="CHEBI:57540"/>
        <dbReference type="ChEBI" id="CHEBI:57945"/>
        <dbReference type="ChEBI" id="CHEBI:58272"/>
        <dbReference type="EC" id="1.1.1.95"/>
    </reaction>
</comment>
<evidence type="ECO:0000256" key="12">
    <source>
        <dbReference type="RuleBase" id="RU003719"/>
    </source>
</evidence>
<dbReference type="InterPro" id="IPR002912">
    <property type="entry name" value="ACT_dom"/>
</dbReference>
<dbReference type="InterPro" id="IPR029752">
    <property type="entry name" value="D-isomer_DH_CS1"/>
</dbReference>
<dbReference type="GO" id="GO:0047545">
    <property type="term" value="F:(S)-2-hydroxyglutarate dehydrogenase activity"/>
    <property type="evidence" value="ECO:0007669"/>
    <property type="project" value="UniProtKB-ARBA"/>
</dbReference>
<dbReference type="SUPFAM" id="SSF52283">
    <property type="entry name" value="Formate/glycerate dehydrogenase catalytic domain-like"/>
    <property type="match status" value="1"/>
</dbReference>
<dbReference type="CDD" id="cd04901">
    <property type="entry name" value="ACT_3PGDH"/>
    <property type="match status" value="1"/>
</dbReference>
<dbReference type="GO" id="GO:0004617">
    <property type="term" value="F:phosphoglycerate dehydrogenase activity"/>
    <property type="evidence" value="ECO:0007669"/>
    <property type="project" value="UniProtKB-EC"/>
</dbReference>
<dbReference type="Pfam" id="PF00389">
    <property type="entry name" value="2-Hacid_dh"/>
    <property type="match status" value="1"/>
</dbReference>